<keyword evidence="5" id="KW-1185">Reference proteome</keyword>
<dbReference type="EMBL" id="CAJHUC010000280">
    <property type="protein sequence ID" value="CAD7694876.1"/>
    <property type="molecule type" value="Genomic_DNA"/>
</dbReference>
<accession>A0A8S1IMQ3</accession>
<evidence type="ECO:0000256" key="1">
    <source>
        <dbReference type="ARBA" id="ARBA00007692"/>
    </source>
</evidence>
<dbReference type="GO" id="GO:0003676">
    <property type="term" value="F:nucleic acid binding"/>
    <property type="evidence" value="ECO:0007669"/>
    <property type="project" value="InterPro"/>
</dbReference>
<dbReference type="Gene3D" id="1.25.70.10">
    <property type="entry name" value="Transcription termination factor 3, mitochondrial"/>
    <property type="match status" value="2"/>
</dbReference>
<keyword evidence="2" id="KW-0805">Transcription regulation</keyword>
<organism evidence="4 5">
    <name type="scientific">Ostreobium quekettii</name>
    <dbReference type="NCBI Taxonomy" id="121088"/>
    <lineage>
        <taxon>Eukaryota</taxon>
        <taxon>Viridiplantae</taxon>
        <taxon>Chlorophyta</taxon>
        <taxon>core chlorophytes</taxon>
        <taxon>Ulvophyceae</taxon>
        <taxon>TCBD clade</taxon>
        <taxon>Bryopsidales</taxon>
        <taxon>Ostreobineae</taxon>
        <taxon>Ostreobiaceae</taxon>
        <taxon>Ostreobium</taxon>
    </lineage>
</organism>
<dbReference type="OrthoDB" id="637682at2759"/>
<evidence type="ECO:0000256" key="2">
    <source>
        <dbReference type="ARBA" id="ARBA00022472"/>
    </source>
</evidence>
<evidence type="ECO:0008006" key="6">
    <source>
        <dbReference type="Google" id="ProtNLM"/>
    </source>
</evidence>
<protein>
    <recommendedName>
        <fullName evidence="6">mTERF domain-containing protein 1, mitochondrial</fullName>
    </recommendedName>
</protein>
<evidence type="ECO:0000313" key="5">
    <source>
        <dbReference type="Proteomes" id="UP000708148"/>
    </source>
</evidence>
<evidence type="ECO:0000256" key="3">
    <source>
        <dbReference type="ARBA" id="ARBA00022946"/>
    </source>
</evidence>
<reference evidence="4" key="1">
    <citation type="submission" date="2020-12" db="EMBL/GenBank/DDBJ databases">
        <authorList>
            <person name="Iha C."/>
        </authorList>
    </citation>
    <scope>NUCLEOTIDE SEQUENCE</scope>
</reference>
<dbReference type="GO" id="GO:0006353">
    <property type="term" value="P:DNA-templated transcription termination"/>
    <property type="evidence" value="ECO:0007669"/>
    <property type="project" value="UniProtKB-KW"/>
</dbReference>
<dbReference type="Proteomes" id="UP000708148">
    <property type="component" value="Unassembled WGS sequence"/>
</dbReference>
<gene>
    <name evidence="4" type="ORF">OSTQU699_LOCUS236</name>
</gene>
<dbReference type="InterPro" id="IPR003690">
    <property type="entry name" value="MTERF"/>
</dbReference>
<proteinExistence type="inferred from homology"/>
<keyword evidence="2" id="KW-0806">Transcription termination</keyword>
<dbReference type="SMART" id="SM00733">
    <property type="entry name" value="Mterf"/>
    <property type="match status" value="9"/>
</dbReference>
<name>A0A8S1IMQ3_9CHLO</name>
<dbReference type="PANTHER" id="PTHR13068">
    <property type="entry name" value="CGI-12 PROTEIN-RELATED"/>
    <property type="match status" value="1"/>
</dbReference>
<dbReference type="Pfam" id="PF02536">
    <property type="entry name" value="mTERF"/>
    <property type="match status" value="1"/>
</dbReference>
<evidence type="ECO:0000313" key="4">
    <source>
        <dbReference type="EMBL" id="CAD7694876.1"/>
    </source>
</evidence>
<comment type="caution">
    <text evidence="4">The sequence shown here is derived from an EMBL/GenBank/DDBJ whole genome shotgun (WGS) entry which is preliminary data.</text>
</comment>
<dbReference type="PANTHER" id="PTHR13068:SF112">
    <property type="entry name" value="TRANSCRIPTION TERMINATION FACTOR 3, MITOCHONDRIAL"/>
    <property type="match status" value="1"/>
</dbReference>
<dbReference type="InterPro" id="IPR038538">
    <property type="entry name" value="MTERF_sf"/>
</dbReference>
<dbReference type="AlphaFoldDB" id="A0A8S1IMQ3"/>
<comment type="similarity">
    <text evidence="1">Belongs to the mTERF family.</text>
</comment>
<sequence length="665" mass="72291">MAGRGWRDCPRFGPAGDLAPLRLRTCAEASTIWRRARLSDRGMLSACGMATGRARRCRGSAMGPVPALSLAIEAVSAALWAAGGEECDRLLRQLKDRVLGPQWCSKIAGDGMTGAISAAGGEGRGRLSWQHSGSVSGTQCCLRDLEGGTAAAFAAVGGEGSARLSWGSNARGYGARCCSRDLESGTAAGFSAGGGERYGRLAGPLTGRAFCTQPCAKDLASGKVVRGLERKGRMSRPGRRAAVVGALRNLGLTREEASAAVSRHPELVNRNDMDEWASRVAWLKARLGLSEEAMKLELVRRPVPIVAGIPADLGLRLAYFLREGFSREDAVSILKKRACARTLPTWALSERIEFLCSLGVPRKELPRMLVVSPEILGCSIDRELKPRVEWLAETVGMHGACLATFIQQHPYLLAISIDDKLQPTVEWFASVGVQGNDIATIIEKFPSVLHISINNALKPTVDLLASNGVHGDALAAVLRRCPHVLASSVDMFLKPAVKWLVSVGIHGDALAVVLRKQPNLLLCSLEQLTANHQCLLNLGLVNGELSRIYTAVPQILTFDLERPKMQQKIVFIKDTMRLSPRDVISKSPQVFSCSLEKRLRLRFLFRAHIGHPVTLENFASVFFVTDELFHVQGLRLSGGSIGYKEFREDVFNQKPIGMLWQHNPE</sequence>
<keyword evidence="2" id="KW-0804">Transcription</keyword>
<keyword evidence="3" id="KW-0809">Transit peptide</keyword>